<name>A0A9X1HKF0_9BACT</name>
<evidence type="ECO:0000256" key="1">
    <source>
        <dbReference type="SAM" id="SignalP"/>
    </source>
</evidence>
<accession>A0A9X1HKF0</accession>
<reference evidence="2" key="1">
    <citation type="submission" date="2021-09" db="EMBL/GenBank/DDBJ databases">
        <title>Fulvivirga sp. isolated from coastal sediment.</title>
        <authorList>
            <person name="Yu H."/>
        </authorList>
    </citation>
    <scope>NUCLEOTIDE SEQUENCE</scope>
    <source>
        <strain evidence="2">1062</strain>
    </source>
</reference>
<sequence length="232" mass="26937">MSKTHLSILLCMCIAYAVNGQISTYNPFFFSNDSNVTKTTPYELLALGKMHYDPTWNAGNIYLTNGDSLIAYYLRYDIIKNSLEVIINRKFYTIHNSQISSFEWFSGNRLSIEKFIRRDVFEFENAENYIGFAEVLEDGEVRLLKIKEIIYREHASSTLVPENAEGSDILILEKYFLVKDNHIHELATGKKRNLEFLNSEELETHVKEARLSFSVEGDLKSIVRYYNSHCID</sequence>
<dbReference type="EMBL" id="JAIXNE010000001">
    <property type="protein sequence ID" value="MCA6073461.1"/>
    <property type="molecule type" value="Genomic_DNA"/>
</dbReference>
<dbReference type="AlphaFoldDB" id="A0A9X1HKF0"/>
<keyword evidence="3" id="KW-1185">Reference proteome</keyword>
<feature type="signal peptide" evidence="1">
    <location>
        <begin position="1"/>
        <end position="17"/>
    </location>
</feature>
<protein>
    <submittedName>
        <fullName evidence="2">Uncharacterized protein</fullName>
    </submittedName>
</protein>
<keyword evidence="1" id="KW-0732">Signal</keyword>
<dbReference type="Proteomes" id="UP001139409">
    <property type="component" value="Unassembled WGS sequence"/>
</dbReference>
<feature type="chain" id="PRO_5040926894" evidence="1">
    <location>
        <begin position="18"/>
        <end position="232"/>
    </location>
</feature>
<evidence type="ECO:0000313" key="2">
    <source>
        <dbReference type="EMBL" id="MCA6073461.1"/>
    </source>
</evidence>
<organism evidence="2 3">
    <name type="scientific">Fulvivirga sedimenti</name>
    <dbReference type="NCBI Taxonomy" id="2879465"/>
    <lineage>
        <taxon>Bacteria</taxon>
        <taxon>Pseudomonadati</taxon>
        <taxon>Bacteroidota</taxon>
        <taxon>Cytophagia</taxon>
        <taxon>Cytophagales</taxon>
        <taxon>Fulvivirgaceae</taxon>
        <taxon>Fulvivirga</taxon>
    </lineage>
</organism>
<proteinExistence type="predicted"/>
<gene>
    <name evidence="2" type="ORF">LDX50_01200</name>
</gene>
<comment type="caution">
    <text evidence="2">The sequence shown here is derived from an EMBL/GenBank/DDBJ whole genome shotgun (WGS) entry which is preliminary data.</text>
</comment>
<dbReference type="RefSeq" id="WP_225696578.1">
    <property type="nucleotide sequence ID" value="NZ_JAIXNE010000001.1"/>
</dbReference>
<evidence type="ECO:0000313" key="3">
    <source>
        <dbReference type="Proteomes" id="UP001139409"/>
    </source>
</evidence>